<dbReference type="Proteomes" id="UP000041254">
    <property type="component" value="Unassembled WGS sequence"/>
</dbReference>
<dbReference type="OMA" id="DEECLWS"/>
<proteinExistence type="inferred from homology"/>
<feature type="compositionally biased region" description="Low complexity" evidence="3">
    <location>
        <begin position="261"/>
        <end position="275"/>
    </location>
</feature>
<dbReference type="STRING" id="1169540.A0A0G4FQU9"/>
<sequence>MEEHRVSRSRPMARSAPPRSQDEDEQRASSPPAVASPPRSLWSAHKAFMQTWGGQLEEWCRLLLYLLPVEEADPATETRAQLAYSAVDLFSLYRESVQAPATDLPVLARLPNKQKIAYVWLSLVLRSLRCIQVLLEMWESRRHGFRASMRLCFKIECVKLVLRVAIQQLSPFGLYVDEECLWSTSTAAHHQLEPHSQHQSASPSAPAHPASRLPWVGRRTGRTIRELTTLPPPAPSAAPPPAPLPDWQQTILSSVDADGPAGQSHAHQQGAAREGVGTHEGEGETSSMASSTTTASTDSATAAPGATHKQDSEPSSSTNASPSQSPDVLPPPSSPTHDGDRKGKFVPVGVRGRDASLTSSSYRECPCAACAAGGGEGEDGDHVDVGDEAFGRRGRYFVSEADLKVLFDQWMAIKDMARHAADPSRRGLVLGEALFHLRPLLHSFLLSQGGDKPGWMPWVIALGMDLVSSQCLHGHARRWSSFTPFEMAELQRRRSALSLALVRSPFFDKFLEAPCVQLDHVIKRIPFLSLISALDTFLALRPYFFSTSGS</sequence>
<dbReference type="AlphaFoldDB" id="A0A0G4FQU9"/>
<dbReference type="PANTHER" id="PTHR13299:SF0">
    <property type="entry name" value="PEROXISOMAL MEMBRANE PROTEIN PEX16"/>
    <property type="match status" value="1"/>
</dbReference>
<comment type="similarity">
    <text evidence="1 2">Belongs to the peroxin-16 family.</text>
</comment>
<evidence type="ECO:0000256" key="2">
    <source>
        <dbReference type="RuleBase" id="RU365003"/>
    </source>
</evidence>
<dbReference type="EMBL" id="CDMY01000485">
    <property type="protein sequence ID" value="CEM16827.1"/>
    <property type="molecule type" value="Genomic_DNA"/>
</dbReference>
<gene>
    <name evidence="4" type="ORF">Vbra_16004</name>
</gene>
<reference evidence="4 5" key="1">
    <citation type="submission" date="2014-11" db="EMBL/GenBank/DDBJ databases">
        <authorList>
            <person name="Zhu J."/>
            <person name="Qi W."/>
            <person name="Song R."/>
        </authorList>
    </citation>
    <scope>NUCLEOTIDE SEQUENCE [LARGE SCALE GENOMIC DNA]</scope>
</reference>
<feature type="compositionally biased region" description="Low complexity" evidence="3">
    <location>
        <begin position="284"/>
        <end position="326"/>
    </location>
</feature>
<keyword evidence="2" id="KW-0962">Peroxisome biogenesis</keyword>
<comment type="subcellular location">
    <subcellularLocation>
        <location evidence="2">Peroxisome membrane</location>
    </subcellularLocation>
</comment>
<protein>
    <recommendedName>
        <fullName evidence="2">Peroxisomal membrane protein PEX16</fullName>
    </recommendedName>
</protein>
<dbReference type="PANTHER" id="PTHR13299">
    <property type="entry name" value="PEROXISOMAL MEMBRANE PROTEIN PEX16"/>
    <property type="match status" value="1"/>
</dbReference>
<organism evidence="4 5">
    <name type="scientific">Vitrella brassicaformis (strain CCMP3155)</name>
    <dbReference type="NCBI Taxonomy" id="1169540"/>
    <lineage>
        <taxon>Eukaryota</taxon>
        <taxon>Sar</taxon>
        <taxon>Alveolata</taxon>
        <taxon>Colpodellida</taxon>
        <taxon>Vitrellaceae</taxon>
        <taxon>Vitrella</taxon>
    </lineage>
</organism>
<accession>A0A0G4FQU9</accession>
<feature type="compositionally biased region" description="Low complexity" evidence="3">
    <location>
        <begin position="9"/>
        <end position="19"/>
    </location>
</feature>
<evidence type="ECO:0000313" key="4">
    <source>
        <dbReference type="EMBL" id="CEM16827.1"/>
    </source>
</evidence>
<evidence type="ECO:0000313" key="5">
    <source>
        <dbReference type="Proteomes" id="UP000041254"/>
    </source>
</evidence>
<dbReference type="OrthoDB" id="2021143at2759"/>
<feature type="region of interest" description="Disordered" evidence="3">
    <location>
        <begin position="191"/>
        <end position="349"/>
    </location>
</feature>
<evidence type="ECO:0000256" key="1">
    <source>
        <dbReference type="ARBA" id="ARBA00009505"/>
    </source>
</evidence>
<keyword evidence="5" id="KW-1185">Reference proteome</keyword>
<dbReference type="GO" id="GO:0005778">
    <property type="term" value="C:peroxisomal membrane"/>
    <property type="evidence" value="ECO:0007669"/>
    <property type="project" value="UniProtKB-SubCell"/>
</dbReference>
<evidence type="ECO:0000256" key="3">
    <source>
        <dbReference type="SAM" id="MobiDB-lite"/>
    </source>
</evidence>
<dbReference type="Pfam" id="PF08610">
    <property type="entry name" value="Pex16"/>
    <property type="match status" value="2"/>
</dbReference>
<feature type="compositionally biased region" description="Low complexity" evidence="3">
    <location>
        <begin position="28"/>
        <end position="39"/>
    </location>
</feature>
<dbReference type="InParanoid" id="A0A0G4FQU9"/>
<dbReference type="VEuPathDB" id="CryptoDB:Vbra_16004"/>
<feature type="compositionally biased region" description="Low complexity" evidence="3">
    <location>
        <begin position="197"/>
        <end position="211"/>
    </location>
</feature>
<dbReference type="InterPro" id="IPR013919">
    <property type="entry name" value="Pex16"/>
</dbReference>
<name>A0A0G4FQU9_VITBC</name>
<feature type="compositionally biased region" description="Pro residues" evidence="3">
    <location>
        <begin position="230"/>
        <end position="244"/>
    </location>
</feature>
<dbReference type="GO" id="GO:0007031">
    <property type="term" value="P:peroxisome organization"/>
    <property type="evidence" value="ECO:0007669"/>
    <property type="project" value="UniProtKB-KW"/>
</dbReference>
<keyword evidence="2" id="KW-0576">Peroxisome</keyword>
<feature type="region of interest" description="Disordered" evidence="3">
    <location>
        <begin position="1"/>
        <end position="39"/>
    </location>
</feature>